<proteinExistence type="inferred from homology"/>
<comment type="catalytic activity">
    <reaction evidence="4">
        <text>2-deoxy-alpha-D-ribose 1-phosphate = 2-deoxy-D-ribose 5-phosphate</text>
        <dbReference type="Rhea" id="RHEA:27658"/>
        <dbReference type="ChEBI" id="CHEBI:57259"/>
        <dbReference type="ChEBI" id="CHEBI:62877"/>
        <dbReference type="EC" id="5.4.2.7"/>
    </reaction>
</comment>
<dbReference type="Pfam" id="PF01676">
    <property type="entry name" value="Metalloenzyme"/>
    <property type="match status" value="1"/>
</dbReference>
<dbReference type="Gene3D" id="3.30.70.1250">
    <property type="entry name" value="Phosphopentomutase"/>
    <property type="match status" value="1"/>
</dbReference>
<dbReference type="GO" id="GO:0043094">
    <property type="term" value="P:metabolic compound salvage"/>
    <property type="evidence" value="ECO:0007669"/>
    <property type="project" value="UniProtKB-UniRule"/>
</dbReference>
<feature type="binding site" evidence="4">
    <location>
        <position position="328"/>
    </location>
    <ligand>
        <name>Mn(2+)</name>
        <dbReference type="ChEBI" id="CHEBI:29035"/>
        <label>1</label>
    </ligand>
</feature>
<evidence type="ECO:0000256" key="4">
    <source>
        <dbReference type="HAMAP-Rule" id="MF_00740"/>
    </source>
</evidence>
<dbReference type="AlphaFoldDB" id="A0A6C2UCL5"/>
<dbReference type="SUPFAM" id="SSF53649">
    <property type="entry name" value="Alkaline phosphatase-like"/>
    <property type="match status" value="1"/>
</dbReference>
<dbReference type="NCBIfam" id="NF003766">
    <property type="entry name" value="PRK05362.1"/>
    <property type="match status" value="1"/>
</dbReference>
<accession>A0A6C2UCL5</accession>
<protein>
    <recommendedName>
        <fullName evidence="4 5">Phosphopentomutase</fullName>
        <ecNumber evidence="4 5">5.4.2.7</ecNumber>
    </recommendedName>
    <alternativeName>
        <fullName evidence="4">Phosphodeoxyribomutase</fullName>
    </alternativeName>
</protein>
<comment type="subcellular location">
    <subcellularLocation>
        <location evidence="4">Cytoplasm</location>
    </subcellularLocation>
</comment>
<dbReference type="PANTHER" id="PTHR21110:SF0">
    <property type="entry name" value="PHOSPHOPENTOMUTASE"/>
    <property type="match status" value="1"/>
</dbReference>
<feature type="binding site" evidence="4">
    <location>
        <position position="327"/>
    </location>
    <ligand>
        <name>Mn(2+)</name>
        <dbReference type="ChEBI" id="CHEBI:29035"/>
        <label>1</label>
    </ligand>
</feature>
<evidence type="ECO:0000256" key="2">
    <source>
        <dbReference type="ARBA" id="ARBA00022723"/>
    </source>
</evidence>
<organism evidence="7 8">
    <name type="scientific">Pontiella desulfatans</name>
    <dbReference type="NCBI Taxonomy" id="2750659"/>
    <lineage>
        <taxon>Bacteria</taxon>
        <taxon>Pseudomonadati</taxon>
        <taxon>Kiritimatiellota</taxon>
        <taxon>Kiritimatiellia</taxon>
        <taxon>Kiritimatiellales</taxon>
        <taxon>Pontiellaceae</taxon>
        <taxon>Pontiella</taxon>
    </lineage>
</organism>
<dbReference type="GO" id="GO:0009117">
    <property type="term" value="P:nucleotide metabolic process"/>
    <property type="evidence" value="ECO:0007669"/>
    <property type="project" value="UniProtKB-UniRule"/>
</dbReference>
<dbReference type="EMBL" id="CAAHFG010000005">
    <property type="protein sequence ID" value="VGO17932.1"/>
    <property type="molecule type" value="Genomic_DNA"/>
</dbReference>
<dbReference type="GO" id="GO:0008973">
    <property type="term" value="F:phosphopentomutase activity"/>
    <property type="evidence" value="ECO:0007669"/>
    <property type="project" value="UniProtKB-UniRule"/>
</dbReference>
<dbReference type="NCBIfam" id="TIGR01696">
    <property type="entry name" value="deoB"/>
    <property type="match status" value="1"/>
</dbReference>
<evidence type="ECO:0000259" key="6">
    <source>
        <dbReference type="Pfam" id="PF01676"/>
    </source>
</evidence>
<dbReference type="PIRSF" id="PIRSF001491">
    <property type="entry name" value="Ppentomutase"/>
    <property type="match status" value="1"/>
</dbReference>
<feature type="binding site" evidence="4">
    <location>
        <position position="286"/>
    </location>
    <ligand>
        <name>Mn(2+)</name>
        <dbReference type="ChEBI" id="CHEBI:29035"/>
        <label>2</label>
    </ligand>
</feature>
<dbReference type="GO" id="GO:0030145">
    <property type="term" value="F:manganese ion binding"/>
    <property type="evidence" value="ECO:0007669"/>
    <property type="project" value="UniProtKB-UniRule"/>
</dbReference>
<evidence type="ECO:0000256" key="1">
    <source>
        <dbReference type="ARBA" id="ARBA00010373"/>
    </source>
</evidence>
<dbReference type="PANTHER" id="PTHR21110">
    <property type="entry name" value="PHOSPHOPENTOMUTASE"/>
    <property type="match status" value="1"/>
</dbReference>
<dbReference type="InterPro" id="IPR010045">
    <property type="entry name" value="DeoB"/>
</dbReference>
<evidence type="ECO:0000313" key="8">
    <source>
        <dbReference type="Proteomes" id="UP000366872"/>
    </source>
</evidence>
<comment type="function">
    <text evidence="4">Isomerase that catalyzes the conversion of deoxy-ribose 1-phosphate (dRib-1-P) and ribose 1-phosphate (Rib-1-P) to deoxy-ribose 5-phosphate (dRib-5-P) and ribose 5-phosphate (Rib-5-P), respectively.</text>
</comment>
<keyword evidence="3 4" id="KW-0464">Manganese</keyword>
<comment type="pathway">
    <text evidence="4">Carbohydrate degradation; 2-deoxy-D-ribose 1-phosphate degradation; D-glyceraldehyde 3-phosphate and acetaldehyde from 2-deoxy-alpha-D-ribose 1-phosphate: step 1/2.</text>
</comment>
<keyword evidence="8" id="KW-1185">Reference proteome</keyword>
<dbReference type="GO" id="GO:0005829">
    <property type="term" value="C:cytosol"/>
    <property type="evidence" value="ECO:0007669"/>
    <property type="project" value="TreeGrafter"/>
</dbReference>
<gene>
    <name evidence="4 7" type="primary">deoB</name>
    <name evidence="7" type="ORF">PDESU_06534</name>
</gene>
<dbReference type="GO" id="GO:0000287">
    <property type="term" value="F:magnesium ion binding"/>
    <property type="evidence" value="ECO:0007669"/>
    <property type="project" value="UniProtKB-UniRule"/>
</dbReference>
<dbReference type="InterPro" id="IPR017850">
    <property type="entry name" value="Alkaline_phosphatase_core_sf"/>
</dbReference>
<dbReference type="InterPro" id="IPR024052">
    <property type="entry name" value="Phosphopentomutase_DeoB_cap_sf"/>
</dbReference>
<comment type="cofactor">
    <cofactor evidence="4">
        <name>Mn(2+)</name>
        <dbReference type="ChEBI" id="CHEBI:29035"/>
    </cofactor>
    <text evidence="4">Binds 2 manganese ions.</text>
</comment>
<feature type="binding site" evidence="4">
    <location>
        <position position="291"/>
    </location>
    <ligand>
        <name>Mn(2+)</name>
        <dbReference type="ChEBI" id="CHEBI:29035"/>
        <label>2</label>
    </ligand>
</feature>
<dbReference type="GO" id="GO:0006018">
    <property type="term" value="P:2-deoxyribose 1-phosphate catabolic process"/>
    <property type="evidence" value="ECO:0007669"/>
    <property type="project" value="UniProtKB-UniRule"/>
</dbReference>
<evidence type="ECO:0000313" key="7">
    <source>
        <dbReference type="EMBL" id="VGO17932.1"/>
    </source>
</evidence>
<dbReference type="HAMAP" id="MF_00740">
    <property type="entry name" value="Phosphopentomut"/>
    <property type="match status" value="1"/>
</dbReference>
<evidence type="ECO:0000256" key="3">
    <source>
        <dbReference type="ARBA" id="ARBA00023211"/>
    </source>
</evidence>
<dbReference type="GO" id="GO:0006015">
    <property type="term" value="P:5-phosphoribose 1-diphosphate biosynthetic process"/>
    <property type="evidence" value="ECO:0007669"/>
    <property type="project" value="UniProtKB-UniPathway"/>
</dbReference>
<dbReference type="Proteomes" id="UP000366872">
    <property type="component" value="Unassembled WGS sequence"/>
</dbReference>
<reference evidence="7 8" key="1">
    <citation type="submission" date="2019-04" db="EMBL/GenBank/DDBJ databases">
        <authorList>
            <person name="Van Vliet M D."/>
        </authorList>
    </citation>
    <scope>NUCLEOTIDE SEQUENCE [LARGE SCALE GENOMIC DNA]</scope>
    <source>
        <strain evidence="7 8">F1</strain>
    </source>
</reference>
<name>A0A6C2UCL5_PONDE</name>
<keyword evidence="4" id="KW-0963">Cytoplasm</keyword>
<evidence type="ECO:0000256" key="5">
    <source>
        <dbReference type="NCBIfam" id="TIGR01696"/>
    </source>
</evidence>
<feature type="binding site" evidence="4">
    <location>
        <position position="339"/>
    </location>
    <ligand>
        <name>Mn(2+)</name>
        <dbReference type="ChEBI" id="CHEBI:29035"/>
        <label>2</label>
    </ligand>
</feature>
<keyword evidence="2 4" id="KW-0479">Metal-binding</keyword>
<sequence length="388" mass="42165">MKVVLIVLDSVGIGAAPDAADYGDGGSATLQHIGEAVGGLKLPTLGKLGLGNIRPDFPIPGIPPAEQPLASFGMMQEASVGKDTITGHWEICGLEIDPGFHNFPMEFPSFPPELLEAFEAATGRLVIGNKAASGIAIIDELGEEHMRTGAWIAYTSADSVMQLAAHNETIPLDELYRGCEMARRLCDPLKVGRVIARPFIGKPGAFERTEDRRDYAFTPEEPLITERLFDAGIPVYAVGKIEDIVAHRGITESIHSGNTEESQKVVDQFMEKEGDGLIFANFIDFDMLYGHRRDPAGYAQALEQTDAWLASFLPKLEPGDALLLTADHGNDPTFRGTDHTREFVPLLSYEPGRDGKSLGIRQGFYDMAQSLATRFGINPLPRGKAFLV</sequence>
<comment type="catalytic activity">
    <reaction evidence="4">
        <text>alpha-D-ribose 1-phosphate = D-ribose 5-phosphate</text>
        <dbReference type="Rhea" id="RHEA:18793"/>
        <dbReference type="ChEBI" id="CHEBI:57720"/>
        <dbReference type="ChEBI" id="CHEBI:78346"/>
        <dbReference type="EC" id="5.4.2.7"/>
    </reaction>
</comment>
<comment type="similarity">
    <text evidence="1 4">Belongs to the phosphopentomutase family.</text>
</comment>
<dbReference type="SUPFAM" id="SSF143856">
    <property type="entry name" value="DeoB insert domain-like"/>
    <property type="match status" value="1"/>
</dbReference>
<dbReference type="RefSeq" id="WP_136083390.1">
    <property type="nucleotide sequence ID" value="NZ_CAAHFG010000005.1"/>
</dbReference>
<dbReference type="UniPathway" id="UPA00087">
    <property type="reaction ID" value="UER00173"/>
</dbReference>
<feature type="domain" description="Metalloenzyme" evidence="6">
    <location>
        <begin position="1"/>
        <end position="378"/>
    </location>
</feature>
<dbReference type="InterPro" id="IPR006124">
    <property type="entry name" value="Metalloenzyme"/>
</dbReference>
<dbReference type="CDD" id="cd16009">
    <property type="entry name" value="PPM"/>
    <property type="match status" value="1"/>
</dbReference>
<dbReference type="EC" id="5.4.2.7" evidence="4 5"/>
<feature type="binding site" evidence="4">
    <location>
        <position position="9"/>
    </location>
    <ligand>
        <name>Mn(2+)</name>
        <dbReference type="ChEBI" id="CHEBI:29035"/>
        <label>1</label>
    </ligand>
</feature>
<dbReference type="Gene3D" id="3.40.720.10">
    <property type="entry name" value="Alkaline Phosphatase, subunit A"/>
    <property type="match status" value="1"/>
</dbReference>
<keyword evidence="4" id="KW-0413">Isomerase</keyword>